<keyword evidence="10" id="KW-0769">Symport</keyword>
<accession>A0A0H3YJ53</accession>
<keyword evidence="14" id="KW-0406">Ion transport</keyword>
<dbReference type="GO" id="GO:0015293">
    <property type="term" value="F:symporter activity"/>
    <property type="evidence" value="ECO:0007669"/>
    <property type="project" value="UniProtKB-KW"/>
</dbReference>
<evidence type="ECO:0000256" key="6">
    <source>
        <dbReference type="ARBA" id="ARBA00022568"/>
    </source>
</evidence>
<feature type="transmembrane region" description="Helical" evidence="17">
    <location>
        <begin position="111"/>
        <end position="135"/>
    </location>
</feature>
<evidence type="ECO:0000256" key="3">
    <source>
        <dbReference type="ARBA" id="ARBA00022448"/>
    </source>
</evidence>
<dbReference type="NCBIfam" id="TIGR00367">
    <property type="entry name" value="calcium/sodium antiporter"/>
    <property type="match status" value="1"/>
</dbReference>
<keyword evidence="11" id="KW-0630">Potassium</keyword>
<protein>
    <submittedName>
        <fullName evidence="19">Slc24a-6</fullName>
    </submittedName>
</protein>
<dbReference type="PANTHER" id="PTHR10846">
    <property type="entry name" value="SODIUM/POTASSIUM/CALCIUM EXCHANGER"/>
    <property type="match status" value="1"/>
</dbReference>
<dbReference type="FunFam" id="1.20.1420.30:FF:000004">
    <property type="entry name" value="Sodium/potassium/calcium exchanger 2 isoform 1"/>
    <property type="match status" value="1"/>
</dbReference>
<evidence type="ECO:0000256" key="15">
    <source>
        <dbReference type="ARBA" id="ARBA00023136"/>
    </source>
</evidence>
<dbReference type="Gene3D" id="1.20.1420.30">
    <property type="entry name" value="NCX, central ion-binding region"/>
    <property type="match status" value="2"/>
</dbReference>
<evidence type="ECO:0000256" key="10">
    <source>
        <dbReference type="ARBA" id="ARBA00022847"/>
    </source>
</evidence>
<keyword evidence="4" id="KW-0050">Antiport</keyword>
<dbReference type="PANTHER" id="PTHR10846:SF73">
    <property type="entry name" value="SODIUM_CALCIUM EXCHANGER MEMBRANE REGION DOMAIN-CONTAINING PROTEIN"/>
    <property type="match status" value="1"/>
</dbReference>
<proteinExistence type="evidence at transcript level"/>
<evidence type="ECO:0000259" key="18">
    <source>
        <dbReference type="Pfam" id="PF01699"/>
    </source>
</evidence>
<evidence type="ECO:0000256" key="17">
    <source>
        <dbReference type="SAM" id="Phobius"/>
    </source>
</evidence>
<keyword evidence="12 17" id="KW-1133">Transmembrane helix</keyword>
<keyword evidence="13" id="KW-0915">Sodium</keyword>
<feature type="non-terminal residue" evidence="19">
    <location>
        <position position="1"/>
    </location>
</feature>
<dbReference type="InterPro" id="IPR004837">
    <property type="entry name" value="NaCa_Exmemb"/>
</dbReference>
<evidence type="ECO:0000256" key="8">
    <source>
        <dbReference type="ARBA" id="ARBA00022729"/>
    </source>
</evidence>
<dbReference type="GO" id="GO:0006874">
    <property type="term" value="P:intracellular calcium ion homeostasis"/>
    <property type="evidence" value="ECO:0007669"/>
    <property type="project" value="TreeGrafter"/>
</dbReference>
<keyword evidence="7 17" id="KW-0812">Transmembrane</keyword>
<feature type="transmembrane region" description="Helical" evidence="17">
    <location>
        <begin position="199"/>
        <end position="218"/>
    </location>
</feature>
<comment type="similarity">
    <text evidence="2">Belongs to the Ca(2+):cation antiporter (CaCA) (TC 2.A.19) family. SLC24A subfamily.</text>
</comment>
<name>A0A0H3YJ53_SCHMD</name>
<evidence type="ECO:0000256" key="9">
    <source>
        <dbReference type="ARBA" id="ARBA00022837"/>
    </source>
</evidence>
<feature type="transmembrane region" description="Helical" evidence="17">
    <location>
        <begin position="141"/>
        <end position="163"/>
    </location>
</feature>
<comment type="subcellular location">
    <subcellularLocation>
        <location evidence="1">Membrane</location>
        <topology evidence="1">Multi-pass membrane protein</topology>
    </subcellularLocation>
</comment>
<gene>
    <name evidence="19" type="primary">slc24a-6</name>
</gene>
<reference evidence="19" key="1">
    <citation type="journal article" date="2015" name="Elife">
        <title>Stem cells and fluid flow drive cyst formation in an invertebrate excretory organ.</title>
        <authorList>
            <person name="Thi-Kim Vu H."/>
            <person name="Rink J.C."/>
            <person name="McKinney S.A."/>
            <person name="McClain M."/>
            <person name="Lakshmanaperumal N."/>
            <person name="Alexander R."/>
            <person name="Sanchez Alvarado A."/>
        </authorList>
    </citation>
    <scope>NUCLEOTIDE SEQUENCE</scope>
</reference>
<keyword evidence="6" id="KW-0109">Calcium transport</keyword>
<feature type="transmembrane region" description="Helical" evidence="17">
    <location>
        <begin position="401"/>
        <end position="424"/>
    </location>
</feature>
<feature type="domain" description="Sodium/calcium exchanger membrane region" evidence="18">
    <location>
        <begin position="338"/>
        <end position="487"/>
    </location>
</feature>
<feature type="transmembrane region" description="Helical" evidence="17">
    <location>
        <begin position="72"/>
        <end position="90"/>
    </location>
</feature>
<organism evidence="19">
    <name type="scientific">Schmidtea mediterranea</name>
    <name type="common">Freshwater planarian flatworm</name>
    <dbReference type="NCBI Taxonomy" id="79327"/>
    <lineage>
        <taxon>Eukaryota</taxon>
        <taxon>Metazoa</taxon>
        <taxon>Spiralia</taxon>
        <taxon>Lophotrochozoa</taxon>
        <taxon>Platyhelminthes</taxon>
        <taxon>Rhabditophora</taxon>
        <taxon>Seriata</taxon>
        <taxon>Tricladida</taxon>
        <taxon>Continenticola</taxon>
        <taxon>Geoplanoidea</taxon>
        <taxon>Dugesiidae</taxon>
        <taxon>Schmidtea</taxon>
    </lineage>
</organism>
<feature type="transmembrane region" description="Helical" evidence="17">
    <location>
        <begin position="175"/>
        <end position="193"/>
    </location>
</feature>
<keyword evidence="3" id="KW-0813">Transport</keyword>
<feature type="transmembrane region" description="Helical" evidence="17">
    <location>
        <begin position="336"/>
        <end position="359"/>
    </location>
</feature>
<dbReference type="GO" id="GO:0005262">
    <property type="term" value="F:calcium channel activity"/>
    <property type="evidence" value="ECO:0007669"/>
    <property type="project" value="TreeGrafter"/>
</dbReference>
<evidence type="ECO:0000256" key="13">
    <source>
        <dbReference type="ARBA" id="ARBA00023053"/>
    </source>
</evidence>
<feature type="transmembrane region" description="Helical" evidence="17">
    <location>
        <begin position="444"/>
        <end position="463"/>
    </location>
</feature>
<evidence type="ECO:0000313" key="19">
    <source>
        <dbReference type="EMBL" id="AKN21566.1"/>
    </source>
</evidence>
<evidence type="ECO:0000256" key="12">
    <source>
        <dbReference type="ARBA" id="ARBA00022989"/>
    </source>
</evidence>
<keyword evidence="15 17" id="KW-0472">Membrane</keyword>
<keyword evidence="16" id="KW-0739">Sodium transport</keyword>
<keyword evidence="8" id="KW-0732">Signal</keyword>
<dbReference type="EMBL" id="KT163616">
    <property type="protein sequence ID" value="AKN21566.1"/>
    <property type="molecule type" value="mRNA"/>
</dbReference>
<feature type="transmembrane region" description="Helical" evidence="17">
    <location>
        <begin position="7"/>
        <end position="26"/>
    </location>
</feature>
<evidence type="ECO:0000256" key="11">
    <source>
        <dbReference type="ARBA" id="ARBA00022958"/>
    </source>
</evidence>
<evidence type="ECO:0000256" key="7">
    <source>
        <dbReference type="ARBA" id="ARBA00022692"/>
    </source>
</evidence>
<dbReference type="InterPro" id="IPR044880">
    <property type="entry name" value="NCX_ion-bd_dom_sf"/>
</dbReference>
<evidence type="ECO:0000256" key="16">
    <source>
        <dbReference type="ARBA" id="ARBA00023201"/>
    </source>
</evidence>
<feature type="transmembrane region" description="Helical" evidence="17">
    <location>
        <begin position="371"/>
        <end position="394"/>
    </location>
</feature>
<evidence type="ECO:0000256" key="2">
    <source>
        <dbReference type="ARBA" id="ARBA00005364"/>
    </source>
</evidence>
<dbReference type="Pfam" id="PF01699">
    <property type="entry name" value="Na_Ca_ex"/>
    <property type="match status" value="2"/>
</dbReference>
<evidence type="ECO:0000256" key="14">
    <source>
        <dbReference type="ARBA" id="ARBA00023065"/>
    </source>
</evidence>
<dbReference type="InterPro" id="IPR004481">
    <property type="entry name" value="K/Na/Ca-exchanger"/>
</dbReference>
<sequence length="507" mass="56736">KKHKNFLKIILCYFSLIFGSIFLLKVNDIGGKDANFDGKSRKLLSLSNCTKRSVEEFPDDFMTRVDKKNGGVLFHIVMSAYLFMAIAIVCDDYFVSSLERICEVLHMRHDVAGATFMALGGSAPELCTAVIAVFITDSDVGVSTIIGSALFNVLCVTAICGIFAGKVIQLTWWPVFRDCMIYCITIITLTIVLNDEQVHWYEGLIMLIIYSLYILLLYKNDSVYQIVVKLLPISKRKLDPEKKPLFYENDSLAKILIDSENDDDLEKEDLNSNFQTNKRIHGCDNEDSIEGDKLESMFAIPDSFVSRLHWVTMLPVTVLCFLTIPDCRRPGIYKKLFFLTFLMSLVWITICIYLLVWMICITGDALGIPDTVMGLTLLAAGASIPDAISSFLVMKEGHGDMALCTSIGSNTLDVLVGLGLPWLLKTGMIHPGSTIQISSSGLTYTSLTLLSTVFILVICIFINKWRLNRLLGSIFFLLYSTVVIFSCLYELNVFGQFALPPCPRTKL</sequence>
<keyword evidence="9" id="KW-0106">Calcium</keyword>
<feature type="domain" description="Sodium/calcium exchanger membrane region" evidence="18">
    <location>
        <begin position="80"/>
        <end position="218"/>
    </location>
</feature>
<feature type="transmembrane region" description="Helical" evidence="17">
    <location>
        <begin position="470"/>
        <end position="491"/>
    </location>
</feature>
<dbReference type="FunFam" id="1.20.1420.30:FF:000009">
    <property type="entry name" value="sodium/potassium/calcium exchanger 5 isoform X2"/>
    <property type="match status" value="1"/>
</dbReference>
<dbReference type="AlphaFoldDB" id="A0A0H3YJ53"/>
<dbReference type="SUPFAM" id="SSF82866">
    <property type="entry name" value="Multidrug efflux transporter AcrB transmembrane domain"/>
    <property type="match status" value="1"/>
</dbReference>
<evidence type="ECO:0000256" key="1">
    <source>
        <dbReference type="ARBA" id="ARBA00004141"/>
    </source>
</evidence>
<dbReference type="GO" id="GO:0008273">
    <property type="term" value="F:calcium, potassium:sodium antiporter activity"/>
    <property type="evidence" value="ECO:0007669"/>
    <property type="project" value="TreeGrafter"/>
</dbReference>
<evidence type="ECO:0000256" key="4">
    <source>
        <dbReference type="ARBA" id="ARBA00022449"/>
    </source>
</evidence>
<dbReference type="GO" id="GO:0005886">
    <property type="term" value="C:plasma membrane"/>
    <property type="evidence" value="ECO:0007669"/>
    <property type="project" value="TreeGrafter"/>
</dbReference>
<evidence type="ECO:0000256" key="5">
    <source>
        <dbReference type="ARBA" id="ARBA00022538"/>
    </source>
</evidence>
<keyword evidence="5" id="KW-0633">Potassium transport</keyword>